<dbReference type="SMART" id="SM01052">
    <property type="entry name" value="CAP_GLY"/>
    <property type="match status" value="1"/>
</dbReference>
<evidence type="ECO:0000256" key="1">
    <source>
        <dbReference type="SAM" id="Coils"/>
    </source>
</evidence>
<organism evidence="4 5">
    <name type="scientific">Brettanomyces naardenensis</name>
    <name type="common">Yeast</name>
    <dbReference type="NCBI Taxonomy" id="13370"/>
    <lineage>
        <taxon>Eukaryota</taxon>
        <taxon>Fungi</taxon>
        <taxon>Dikarya</taxon>
        <taxon>Ascomycota</taxon>
        <taxon>Saccharomycotina</taxon>
        <taxon>Pichiomycetes</taxon>
        <taxon>Pichiales</taxon>
        <taxon>Pichiaceae</taxon>
        <taxon>Brettanomyces</taxon>
    </lineage>
</organism>
<name>A0A448YFL2_BRENA</name>
<feature type="coiled-coil region" evidence="1">
    <location>
        <begin position="160"/>
        <end position="187"/>
    </location>
</feature>
<dbReference type="STRING" id="13370.A0A448YFL2"/>
<reference evidence="4 5" key="1">
    <citation type="submission" date="2018-12" db="EMBL/GenBank/DDBJ databases">
        <authorList>
            <person name="Tiukova I."/>
            <person name="Dainat J."/>
        </authorList>
    </citation>
    <scope>NUCLEOTIDE SEQUENCE [LARGE SCALE GENOMIC DNA]</scope>
</reference>
<evidence type="ECO:0000313" key="4">
    <source>
        <dbReference type="EMBL" id="VEU19702.1"/>
    </source>
</evidence>
<dbReference type="Gene3D" id="2.30.30.190">
    <property type="entry name" value="CAP Gly-rich-like domain"/>
    <property type="match status" value="1"/>
</dbReference>
<feature type="coiled-coil region" evidence="1">
    <location>
        <begin position="515"/>
        <end position="563"/>
    </location>
</feature>
<dbReference type="InterPro" id="IPR000938">
    <property type="entry name" value="CAP-Gly_domain"/>
</dbReference>
<evidence type="ECO:0000313" key="5">
    <source>
        <dbReference type="Proteomes" id="UP000290900"/>
    </source>
</evidence>
<feature type="region of interest" description="Disordered" evidence="2">
    <location>
        <begin position="373"/>
        <end position="469"/>
    </location>
</feature>
<evidence type="ECO:0000259" key="3">
    <source>
        <dbReference type="PROSITE" id="PS50245"/>
    </source>
</evidence>
<keyword evidence="5" id="KW-1185">Reference proteome</keyword>
<feature type="domain" description="CAP-Gly" evidence="3">
    <location>
        <begin position="26"/>
        <end position="72"/>
    </location>
</feature>
<dbReference type="PROSITE" id="PS50245">
    <property type="entry name" value="CAP_GLY_2"/>
    <property type="match status" value="1"/>
</dbReference>
<dbReference type="SUPFAM" id="SSF74924">
    <property type="entry name" value="Cap-Gly domain"/>
    <property type="match status" value="1"/>
</dbReference>
<dbReference type="AlphaFoldDB" id="A0A448YFL2"/>
<dbReference type="Proteomes" id="UP000290900">
    <property type="component" value="Unassembled WGS sequence"/>
</dbReference>
<dbReference type="Pfam" id="PF01302">
    <property type="entry name" value="CAP_GLY"/>
    <property type="match status" value="1"/>
</dbReference>
<dbReference type="OrthoDB" id="3998134at2759"/>
<protein>
    <submittedName>
        <fullName evidence="4">DEKNAAC100189</fullName>
    </submittedName>
</protein>
<evidence type="ECO:0000256" key="2">
    <source>
        <dbReference type="SAM" id="MobiDB-lite"/>
    </source>
</evidence>
<dbReference type="InterPro" id="IPR036859">
    <property type="entry name" value="CAP-Gly_dom_sf"/>
</dbReference>
<dbReference type="FunCoup" id="A0A448YFL2">
    <property type="interactions" value="156"/>
</dbReference>
<feature type="coiled-coil region" evidence="1">
    <location>
        <begin position="227"/>
        <end position="303"/>
    </location>
</feature>
<gene>
    <name evidence="4" type="ORF">BRENAR_LOCUS439</name>
</gene>
<keyword evidence="1" id="KW-0175">Coiled coil</keyword>
<dbReference type="EMBL" id="CAACVR010000001">
    <property type="protein sequence ID" value="VEU19702.1"/>
    <property type="molecule type" value="Genomic_DNA"/>
</dbReference>
<accession>A0A448YFL2</accession>
<proteinExistence type="predicted"/>
<sequence length="625" mass="70973">MSEFQLRIDSVVSLTAGNEAVLRYIGPIKDKKGVFAGLELRGDLSGKGKNSGDANGVHYFDTSIPMSGLFLPYSKLVQYNTGVNGTIISNVGGENGGGGRSGGGAGTPSLLFQDHFSSPRSGSIHYSNALHIQKKSPLIGSGRKLNHGEFDIPDTESGLVLHLKSEIETLRSQNREYSDNAKLYEVKLAERTKILQDLESTISSFDPMLADYDKELQAKDDKFRKYKESSDKQIKELLDAIELLEQQSNESQEMYTKKLKELEVRASEGKDTSGELNEKIRRIEQLQGQLEAKEESFKEFKASTGKEINEMRKFEMQNYTLSLKLEKLENAKGSGDVSIEKVKKMEEENGLLEEKVREVETVRKRLEVRLKESERGRKELGERVEELENTKNEHEEKVMDLERTKNEQEEKVKDLEKTKDEQAEKIEDLERTKNEQAEKVKDLEKTKNEQEEKVKELESSMTEKEEKVKKMEEAIEKQEKKIELDKSISGLTDGPRIQILEKEHEDKEDSLYAALTKKDSKIKKLQKKLKEKDQVIEENNRILREKQQEVAEKEKQILVLTAANEASLAIQAHATPGSLVTANGDLKVYEPEHKADPSAGRIKWCGLCERQGHDSIDCPYENDVF</sequence>
<dbReference type="InParanoid" id="A0A448YFL2"/>